<keyword evidence="5 8" id="KW-0812">Transmembrane</keyword>
<dbReference type="InterPro" id="IPR002549">
    <property type="entry name" value="AI-2E-like"/>
</dbReference>
<dbReference type="PANTHER" id="PTHR21716">
    <property type="entry name" value="TRANSMEMBRANE PROTEIN"/>
    <property type="match status" value="1"/>
</dbReference>
<comment type="subcellular location">
    <subcellularLocation>
        <location evidence="1">Cell membrane</location>
        <topology evidence="1">Multi-pass membrane protein</topology>
    </subcellularLocation>
</comment>
<comment type="caution">
    <text evidence="9">The sequence shown here is derived from an EMBL/GenBank/DDBJ whole genome shotgun (WGS) entry which is preliminary data.</text>
</comment>
<protein>
    <submittedName>
        <fullName evidence="9">Putative PurR-regulated permease PerM</fullName>
    </submittedName>
</protein>
<evidence type="ECO:0000256" key="2">
    <source>
        <dbReference type="ARBA" id="ARBA00009773"/>
    </source>
</evidence>
<accession>A0A2W7KKN1</accession>
<keyword evidence="4" id="KW-1003">Cell membrane</keyword>
<evidence type="ECO:0000256" key="6">
    <source>
        <dbReference type="ARBA" id="ARBA00022989"/>
    </source>
</evidence>
<dbReference type="OrthoDB" id="8113547at2"/>
<gene>
    <name evidence="9" type="ORF">C8P66_104112</name>
</gene>
<feature type="transmembrane region" description="Helical" evidence="8">
    <location>
        <begin position="330"/>
        <end position="359"/>
    </location>
</feature>
<evidence type="ECO:0000256" key="4">
    <source>
        <dbReference type="ARBA" id="ARBA00022475"/>
    </source>
</evidence>
<keyword evidence="10" id="KW-1185">Reference proteome</keyword>
<keyword evidence="3" id="KW-0813">Transport</keyword>
<feature type="transmembrane region" description="Helical" evidence="8">
    <location>
        <begin position="236"/>
        <end position="257"/>
    </location>
</feature>
<feature type="transmembrane region" description="Helical" evidence="8">
    <location>
        <begin position="36"/>
        <end position="53"/>
    </location>
</feature>
<dbReference type="Pfam" id="PF01594">
    <property type="entry name" value="AI-2E_transport"/>
    <property type="match status" value="1"/>
</dbReference>
<evidence type="ECO:0000256" key="3">
    <source>
        <dbReference type="ARBA" id="ARBA00022448"/>
    </source>
</evidence>
<reference evidence="9 10" key="1">
    <citation type="submission" date="2018-06" db="EMBL/GenBank/DDBJ databases">
        <title>Genomic Encyclopedia of Archaeal and Bacterial Type Strains, Phase II (KMG-II): from individual species to whole genera.</title>
        <authorList>
            <person name="Goeker M."/>
        </authorList>
    </citation>
    <scope>NUCLEOTIDE SEQUENCE [LARGE SCALE GENOMIC DNA]</scope>
    <source>
        <strain evidence="9 10">DSM 24525</strain>
    </source>
</reference>
<comment type="similarity">
    <text evidence="2">Belongs to the autoinducer-2 exporter (AI-2E) (TC 2.A.86) family.</text>
</comment>
<evidence type="ECO:0000313" key="9">
    <source>
        <dbReference type="EMBL" id="PZW48695.1"/>
    </source>
</evidence>
<dbReference type="Proteomes" id="UP000249688">
    <property type="component" value="Unassembled WGS sequence"/>
</dbReference>
<evidence type="ECO:0000256" key="1">
    <source>
        <dbReference type="ARBA" id="ARBA00004651"/>
    </source>
</evidence>
<evidence type="ECO:0000256" key="7">
    <source>
        <dbReference type="ARBA" id="ARBA00023136"/>
    </source>
</evidence>
<dbReference type="GO" id="GO:0005886">
    <property type="term" value="C:plasma membrane"/>
    <property type="evidence" value="ECO:0007669"/>
    <property type="project" value="UniProtKB-SubCell"/>
</dbReference>
<evidence type="ECO:0000256" key="5">
    <source>
        <dbReference type="ARBA" id="ARBA00022692"/>
    </source>
</evidence>
<dbReference type="AlphaFoldDB" id="A0A2W7KKN1"/>
<feature type="transmembrane region" description="Helical" evidence="8">
    <location>
        <begin position="297"/>
        <end position="318"/>
    </location>
</feature>
<name>A0A2W7KKN1_9PROT</name>
<feature type="transmembrane region" description="Helical" evidence="8">
    <location>
        <begin position="89"/>
        <end position="108"/>
    </location>
</feature>
<evidence type="ECO:0000256" key="8">
    <source>
        <dbReference type="SAM" id="Phobius"/>
    </source>
</evidence>
<evidence type="ECO:0000313" key="10">
    <source>
        <dbReference type="Proteomes" id="UP000249688"/>
    </source>
</evidence>
<sequence>MNRPVDQPPAAHPTVTIVAATTVPEARNEGMSPTRLIGLLWLLGLVIGCLLILRPFISALLWAAILVFSTWPGFVLLRTRLRLSPGVAAGVMVVAEFFVIGLPLVLVAPKDRTAIDGLRESLSGLVGRGLPDFGWIASIPLIGPTLHSYWLHWQTDLSSLGELVQPYMGSIAQMGLSLFLAVLSGIAELLVALVLAFFFYRDGPALADAARRVSDRLAGPASRRLFKLIGDVTRGVVYGLLGTAVVQGLMTALGLWLAGVPQPVLFGVIAGVVSILPVGAPLVWIPATLWLLGQGSIGWGIFMGLYGALGISSVDNFIRPWLISRGADLPLLLTLLGALGGVFAFGFLGLFLGPVLLAVGYTMLRDWMMGTDAEAAVKAAAAQERAEAEALGGPMLR</sequence>
<keyword evidence="6 8" id="KW-1133">Transmembrane helix</keyword>
<feature type="transmembrane region" description="Helical" evidence="8">
    <location>
        <begin position="264"/>
        <end position="285"/>
    </location>
</feature>
<dbReference type="EMBL" id="QKYU01000004">
    <property type="protein sequence ID" value="PZW48695.1"/>
    <property type="molecule type" value="Genomic_DNA"/>
</dbReference>
<keyword evidence="7 8" id="KW-0472">Membrane</keyword>
<feature type="transmembrane region" description="Helical" evidence="8">
    <location>
        <begin position="174"/>
        <end position="200"/>
    </location>
</feature>
<dbReference type="PANTHER" id="PTHR21716:SF67">
    <property type="entry name" value="TRANSPORT PROTEIN YDIK-RELATED"/>
    <property type="match status" value="1"/>
</dbReference>
<proteinExistence type="inferred from homology"/>
<feature type="transmembrane region" description="Helical" evidence="8">
    <location>
        <begin position="59"/>
        <end position="77"/>
    </location>
</feature>
<organism evidence="9 10">
    <name type="scientific">Humitalea rosea</name>
    <dbReference type="NCBI Taxonomy" id="990373"/>
    <lineage>
        <taxon>Bacteria</taxon>
        <taxon>Pseudomonadati</taxon>
        <taxon>Pseudomonadota</taxon>
        <taxon>Alphaproteobacteria</taxon>
        <taxon>Acetobacterales</taxon>
        <taxon>Roseomonadaceae</taxon>
        <taxon>Humitalea</taxon>
    </lineage>
</organism>